<comment type="caution">
    <text evidence="2">The sequence shown here is derived from an EMBL/GenBank/DDBJ whole genome shotgun (WGS) entry which is preliminary data.</text>
</comment>
<evidence type="ECO:0000313" key="2">
    <source>
        <dbReference type="EMBL" id="OHA68931.1"/>
    </source>
</evidence>
<dbReference type="Gene3D" id="3.30.2310.20">
    <property type="entry name" value="RelE-like"/>
    <property type="match status" value="1"/>
</dbReference>
<proteinExistence type="predicted"/>
<dbReference type="InterPro" id="IPR004386">
    <property type="entry name" value="Toxin_YafQ-like"/>
</dbReference>
<evidence type="ECO:0008006" key="4">
    <source>
        <dbReference type="Google" id="ProtNLM"/>
    </source>
</evidence>
<reference evidence="2 3" key="1">
    <citation type="journal article" date="2016" name="Nat. Commun.">
        <title>Thousands of microbial genomes shed light on interconnected biogeochemical processes in an aquifer system.</title>
        <authorList>
            <person name="Anantharaman K."/>
            <person name="Brown C.T."/>
            <person name="Hug L.A."/>
            <person name="Sharon I."/>
            <person name="Castelle C.J."/>
            <person name="Probst A.J."/>
            <person name="Thomas B.C."/>
            <person name="Singh A."/>
            <person name="Wilkins M.J."/>
            <person name="Karaoz U."/>
            <person name="Brodie E.L."/>
            <person name="Williams K.H."/>
            <person name="Hubbard S.S."/>
            <person name="Banfield J.F."/>
        </authorList>
    </citation>
    <scope>NUCLEOTIDE SEQUENCE [LARGE SCALE GENOMIC DNA]</scope>
</reference>
<dbReference type="Proteomes" id="UP000179258">
    <property type="component" value="Unassembled WGS sequence"/>
</dbReference>
<dbReference type="NCBIfam" id="TIGR02385">
    <property type="entry name" value="RelE_StbE"/>
    <property type="match status" value="1"/>
</dbReference>
<dbReference type="SUPFAM" id="SSF143011">
    <property type="entry name" value="RelE-like"/>
    <property type="match status" value="1"/>
</dbReference>
<gene>
    <name evidence="2" type="ORF">A3D59_00540</name>
</gene>
<protein>
    <recommendedName>
        <fullName evidence="4">Type II toxin-antitoxin system mRNA interferase toxin, RelE/StbE family</fullName>
    </recommendedName>
</protein>
<dbReference type="Pfam" id="PF15738">
    <property type="entry name" value="YafQ_toxin"/>
    <property type="match status" value="1"/>
</dbReference>
<organism evidence="2 3">
    <name type="scientific">Candidatus Wildermuthbacteria bacterium RIFCSPHIGHO2_02_FULL_47_17</name>
    <dbReference type="NCBI Taxonomy" id="1802452"/>
    <lineage>
        <taxon>Bacteria</taxon>
        <taxon>Candidatus Wildermuthiibacteriota</taxon>
    </lineage>
</organism>
<evidence type="ECO:0000313" key="3">
    <source>
        <dbReference type="Proteomes" id="UP000179258"/>
    </source>
</evidence>
<name>A0A1G2RA13_9BACT</name>
<accession>A0A1G2RA13</accession>
<dbReference type="EMBL" id="MHTX01000004">
    <property type="protein sequence ID" value="OHA68931.1"/>
    <property type="molecule type" value="Genomic_DNA"/>
</dbReference>
<dbReference type="AlphaFoldDB" id="A0A1G2RA13"/>
<evidence type="ECO:0000256" key="1">
    <source>
        <dbReference type="ARBA" id="ARBA00022649"/>
    </source>
</evidence>
<dbReference type="InterPro" id="IPR035093">
    <property type="entry name" value="RelE/ParE_toxin_dom_sf"/>
</dbReference>
<dbReference type="InterPro" id="IPR007712">
    <property type="entry name" value="RelE/ParE_toxin"/>
</dbReference>
<sequence>MRIKFHINCKKQYTKLRKNEQKRVKERLALFLADEFNPILNNHPLRGRYTGYRSVSITGDLRAIYKFQRNDVRIFVTIDSHSNLYE</sequence>
<keyword evidence="1" id="KW-1277">Toxin-antitoxin system</keyword>